<dbReference type="SUPFAM" id="SSF159234">
    <property type="entry name" value="FomD-like"/>
    <property type="match status" value="1"/>
</dbReference>
<keyword evidence="3" id="KW-1185">Reference proteome</keyword>
<dbReference type="EMBL" id="FMIA01000002">
    <property type="protein sequence ID" value="SCL53599.1"/>
    <property type="molecule type" value="Genomic_DNA"/>
</dbReference>
<accession>A0A1C6UI84</accession>
<dbReference type="InterPro" id="IPR007295">
    <property type="entry name" value="DUF402"/>
</dbReference>
<dbReference type="RefSeq" id="WP_091446276.1">
    <property type="nucleotide sequence ID" value="NZ_BMMJ01000004.1"/>
</dbReference>
<dbReference type="Proteomes" id="UP000198937">
    <property type="component" value="Unassembled WGS sequence"/>
</dbReference>
<dbReference type="Pfam" id="PF04167">
    <property type="entry name" value="DUF402"/>
    <property type="match status" value="1"/>
</dbReference>
<evidence type="ECO:0000259" key="1">
    <source>
        <dbReference type="Pfam" id="PF04167"/>
    </source>
</evidence>
<dbReference type="OrthoDB" id="3815685at2"/>
<gene>
    <name evidence="2" type="ORF">GA0070617_2412</name>
</gene>
<dbReference type="STRING" id="683228.GA0070617_2412"/>
<evidence type="ECO:0000313" key="3">
    <source>
        <dbReference type="Proteomes" id="UP000198937"/>
    </source>
</evidence>
<proteinExistence type="predicted"/>
<name>A0A1C6UI84_9ACTN</name>
<dbReference type="Gene3D" id="2.40.380.10">
    <property type="entry name" value="FomD-like"/>
    <property type="match status" value="1"/>
</dbReference>
<evidence type="ECO:0000313" key="2">
    <source>
        <dbReference type="EMBL" id="SCL53599.1"/>
    </source>
</evidence>
<sequence length="210" mass="23811">MSLTQSGPTRRFAPGEPVVRREILLGEVWFGMPTVCVEDSPDLLALYLPEGAAFGFPETGVFPAGRHPWQTGGHQRWTGPGKLMLHLPGVAHSIDVFWVGPERAFAGWYFNLQDPFRRTPIGIDTLDHELDLWWAADADRYVWKDVELFGQRLTEGRYPGQGEAIRAEGARIADLLDVGRRWWDEAWAGWRPDPRWPVPRLPAGWDTVPC</sequence>
<dbReference type="AlphaFoldDB" id="A0A1C6UI84"/>
<organism evidence="2 3">
    <name type="scientific">Micromonospora yangpuensis</name>
    <dbReference type="NCBI Taxonomy" id="683228"/>
    <lineage>
        <taxon>Bacteria</taxon>
        <taxon>Bacillati</taxon>
        <taxon>Actinomycetota</taxon>
        <taxon>Actinomycetes</taxon>
        <taxon>Micromonosporales</taxon>
        <taxon>Micromonosporaceae</taxon>
        <taxon>Micromonospora</taxon>
    </lineage>
</organism>
<feature type="domain" description="DUF402" evidence="1">
    <location>
        <begin position="64"/>
        <end position="176"/>
    </location>
</feature>
<dbReference type="InterPro" id="IPR035930">
    <property type="entry name" value="FomD-like_sf"/>
</dbReference>
<reference evidence="2 3" key="1">
    <citation type="submission" date="2016-06" db="EMBL/GenBank/DDBJ databases">
        <authorList>
            <person name="Kjaerup R.B."/>
            <person name="Dalgaard T.S."/>
            <person name="Juul-Madsen H.R."/>
        </authorList>
    </citation>
    <scope>NUCLEOTIDE SEQUENCE [LARGE SCALE GENOMIC DNA]</scope>
    <source>
        <strain evidence="2 3">DSM 45577</strain>
    </source>
</reference>
<protein>
    <recommendedName>
        <fullName evidence="1">DUF402 domain-containing protein</fullName>
    </recommendedName>
</protein>